<dbReference type="Pfam" id="PF00877">
    <property type="entry name" value="NLPC_P60"/>
    <property type="match status" value="1"/>
</dbReference>
<feature type="chain" id="PRO_5011562773" evidence="5">
    <location>
        <begin position="25"/>
        <end position="187"/>
    </location>
</feature>
<sequence>MRKGLKAFTLVTSAALVFTSMGCATNNQGQQGRQQNGEQPQRIVQPARDGNNQVNQQDAFGDKVVQTGKKYLGTPYLFGGEYETSGRFDCSSFTQYVFKKNGVDLPRRAEPQAQKGTRVSKDQLQKGDLLFFKLKSKPNKGIEHVGIYAGNGKILHTYGEGGVRIDDLDQDWLQWGYLGATRVRPNQ</sequence>
<dbReference type="PROSITE" id="PS51935">
    <property type="entry name" value="NLPC_P60"/>
    <property type="match status" value="1"/>
</dbReference>
<name>A0A1G6NUQ5_9BACL</name>
<keyword evidence="5" id="KW-0732">Signal</keyword>
<dbReference type="RefSeq" id="WP_245662240.1">
    <property type="nucleotide sequence ID" value="NZ_FMZA01000014.1"/>
</dbReference>
<keyword evidence="8" id="KW-1185">Reference proteome</keyword>
<dbReference type="PROSITE" id="PS51257">
    <property type="entry name" value="PROKAR_LIPOPROTEIN"/>
    <property type="match status" value="1"/>
</dbReference>
<gene>
    <name evidence="7" type="ORF">SAMN04488112_11424</name>
</gene>
<evidence type="ECO:0000256" key="2">
    <source>
        <dbReference type="ARBA" id="ARBA00022670"/>
    </source>
</evidence>
<evidence type="ECO:0000313" key="8">
    <source>
        <dbReference type="Proteomes" id="UP000199387"/>
    </source>
</evidence>
<keyword evidence="2" id="KW-0645">Protease</keyword>
<dbReference type="PANTHER" id="PTHR47053:SF1">
    <property type="entry name" value="MUREIN DD-ENDOPEPTIDASE MEPH-RELATED"/>
    <property type="match status" value="1"/>
</dbReference>
<dbReference type="GO" id="GO:0008234">
    <property type="term" value="F:cysteine-type peptidase activity"/>
    <property type="evidence" value="ECO:0007669"/>
    <property type="project" value="UniProtKB-KW"/>
</dbReference>
<dbReference type="InterPro" id="IPR038765">
    <property type="entry name" value="Papain-like_cys_pep_sf"/>
</dbReference>
<evidence type="ECO:0000256" key="1">
    <source>
        <dbReference type="ARBA" id="ARBA00007074"/>
    </source>
</evidence>
<dbReference type="Proteomes" id="UP000199387">
    <property type="component" value="Unassembled WGS sequence"/>
</dbReference>
<evidence type="ECO:0000256" key="5">
    <source>
        <dbReference type="SAM" id="SignalP"/>
    </source>
</evidence>
<evidence type="ECO:0000256" key="3">
    <source>
        <dbReference type="ARBA" id="ARBA00022801"/>
    </source>
</evidence>
<feature type="signal peptide" evidence="5">
    <location>
        <begin position="1"/>
        <end position="24"/>
    </location>
</feature>
<comment type="similarity">
    <text evidence="1">Belongs to the peptidase C40 family.</text>
</comment>
<dbReference type="AlphaFoldDB" id="A0A1G6NUQ5"/>
<dbReference type="Gene3D" id="3.90.1720.10">
    <property type="entry name" value="endopeptidase domain like (from Nostoc punctiforme)"/>
    <property type="match status" value="1"/>
</dbReference>
<dbReference type="PANTHER" id="PTHR47053">
    <property type="entry name" value="MUREIN DD-ENDOPEPTIDASE MEPH-RELATED"/>
    <property type="match status" value="1"/>
</dbReference>
<dbReference type="InterPro" id="IPR051202">
    <property type="entry name" value="Peptidase_C40"/>
</dbReference>
<organism evidence="7 8">
    <name type="scientific">Melghirimyces thermohalophilus</name>
    <dbReference type="NCBI Taxonomy" id="1236220"/>
    <lineage>
        <taxon>Bacteria</taxon>
        <taxon>Bacillati</taxon>
        <taxon>Bacillota</taxon>
        <taxon>Bacilli</taxon>
        <taxon>Bacillales</taxon>
        <taxon>Thermoactinomycetaceae</taxon>
        <taxon>Melghirimyces</taxon>
    </lineage>
</organism>
<feature type="domain" description="NlpC/P60" evidence="6">
    <location>
        <begin position="58"/>
        <end position="184"/>
    </location>
</feature>
<dbReference type="SUPFAM" id="SSF54001">
    <property type="entry name" value="Cysteine proteinases"/>
    <property type="match status" value="1"/>
</dbReference>
<dbReference type="GO" id="GO:0006508">
    <property type="term" value="P:proteolysis"/>
    <property type="evidence" value="ECO:0007669"/>
    <property type="project" value="UniProtKB-KW"/>
</dbReference>
<dbReference type="STRING" id="1236220.SAMN04488112_11424"/>
<evidence type="ECO:0000259" key="6">
    <source>
        <dbReference type="PROSITE" id="PS51935"/>
    </source>
</evidence>
<evidence type="ECO:0000256" key="4">
    <source>
        <dbReference type="ARBA" id="ARBA00022807"/>
    </source>
</evidence>
<evidence type="ECO:0000313" key="7">
    <source>
        <dbReference type="EMBL" id="SDC70976.1"/>
    </source>
</evidence>
<proteinExistence type="inferred from homology"/>
<accession>A0A1G6NUQ5</accession>
<keyword evidence="4" id="KW-0788">Thiol protease</keyword>
<dbReference type="InterPro" id="IPR000064">
    <property type="entry name" value="NLP_P60_dom"/>
</dbReference>
<protein>
    <submittedName>
        <fullName evidence="7">Cell wall-associated hydrolase, NlpC family</fullName>
    </submittedName>
</protein>
<dbReference type="EMBL" id="FMZA01000014">
    <property type="protein sequence ID" value="SDC70976.1"/>
    <property type="molecule type" value="Genomic_DNA"/>
</dbReference>
<reference evidence="7 8" key="1">
    <citation type="submission" date="2016-10" db="EMBL/GenBank/DDBJ databases">
        <authorList>
            <person name="de Groot N.N."/>
        </authorList>
    </citation>
    <scope>NUCLEOTIDE SEQUENCE [LARGE SCALE GENOMIC DNA]</scope>
    <source>
        <strain evidence="7 8">DSM 45514</strain>
    </source>
</reference>
<keyword evidence="3 7" id="KW-0378">Hydrolase</keyword>